<keyword evidence="2" id="KW-0129">CBS domain</keyword>
<dbReference type="Gene3D" id="3.10.580.10">
    <property type="entry name" value="CBS-domain"/>
    <property type="match status" value="1"/>
</dbReference>
<sequence>MEIELLEIRDFLSAHHPFDQLPQQALNQMPEKLQIRYFRRGATIPDVGSIDDYLYLVRSGAVEIHGLQDELLARLGEGDLFGYRASHMEGHEKFTGIALEDSLVYQLPATDVDVFCREHPQFSYFFEPAGGDRLRDAISNTGEDGSTQLGLMATQIGEMISRLPITMPPFATIQQTAAVMSDERVSSILITEADETLTGIVTDRDLRRRVVAKGLDTSLPISEIMTPAPYTLDAGDYAFDAMLQMARSNIHHLPILRNGKIAGMLTATDFAQRHTTSAVYLVSSIYKQSEISGLASISAKLPQLLLNLAAADATANSIGHVITAVVDAITTRLLQLAEEQFGPPPVPYAWIAAGSQARSEQTAKSDQDNCLVLDDTYDPSEHGEYFKQLSQLVCDGLNACGYVYCPGEMMATTDKWRQPLKTWKRYFDGWVDQPEPKALMLTCVFFDLRCIAGEKSLFQDLREYLLDKTRGNQIFLAYMAGNALSHKPPLGFFRNFVLISGGDHDHTFDLKHTGIVPIVDLARVYALAAGSHAINTQDRLKEVASGGEVSQGGAHDLRDALEFVSSLRIKHQATQIRAGEAPDNYMSPDDLSHFERSHLKDAFSVVRTMQNVLSQRYLR</sequence>
<dbReference type="GO" id="GO:0008773">
    <property type="term" value="F:[protein-PII] uridylyltransferase activity"/>
    <property type="evidence" value="ECO:0007669"/>
    <property type="project" value="InterPro"/>
</dbReference>
<dbReference type="PANTHER" id="PTHR48108">
    <property type="entry name" value="CBS DOMAIN-CONTAINING PROTEIN CBSX2, CHLOROPLASTIC"/>
    <property type="match status" value="1"/>
</dbReference>
<dbReference type="SUPFAM" id="SSF51206">
    <property type="entry name" value="cAMP-binding domain-like"/>
    <property type="match status" value="1"/>
</dbReference>
<dbReference type="InterPro" id="IPR018490">
    <property type="entry name" value="cNMP-bd_dom_sf"/>
</dbReference>
<dbReference type="SUPFAM" id="SSF54631">
    <property type="entry name" value="CBS-domain pair"/>
    <property type="match status" value="1"/>
</dbReference>
<evidence type="ECO:0000313" key="6">
    <source>
        <dbReference type="Proteomes" id="UP000316649"/>
    </source>
</evidence>
<organism evidence="5 6">
    <name type="scientific">Sedimenticola selenatireducens</name>
    <dbReference type="NCBI Taxonomy" id="191960"/>
    <lineage>
        <taxon>Bacteria</taxon>
        <taxon>Pseudomonadati</taxon>
        <taxon>Pseudomonadota</taxon>
        <taxon>Gammaproteobacteria</taxon>
        <taxon>Chromatiales</taxon>
        <taxon>Sedimenticolaceae</taxon>
        <taxon>Sedimenticola</taxon>
    </lineage>
</organism>
<name>A0A557S551_9GAMM</name>
<feature type="domain" description="CBS" evidence="4">
    <location>
        <begin position="159"/>
        <end position="217"/>
    </location>
</feature>
<evidence type="ECO:0000256" key="1">
    <source>
        <dbReference type="ARBA" id="ARBA00022737"/>
    </source>
</evidence>
<dbReference type="Pfam" id="PF00571">
    <property type="entry name" value="CBS"/>
    <property type="match status" value="2"/>
</dbReference>
<proteinExistence type="predicted"/>
<dbReference type="CDD" id="cd04587">
    <property type="entry name" value="CBS_pair_CAP-ED_NT_Pol-beta-like_DUF294_assoc"/>
    <property type="match status" value="1"/>
</dbReference>
<keyword evidence="1" id="KW-0677">Repeat</keyword>
<evidence type="ECO:0000313" key="5">
    <source>
        <dbReference type="EMBL" id="TVO72525.1"/>
    </source>
</evidence>
<dbReference type="Proteomes" id="UP000316649">
    <property type="component" value="Unassembled WGS sequence"/>
</dbReference>
<gene>
    <name evidence="5" type="ORF">FHP88_13120</name>
</gene>
<reference evidence="5 6" key="1">
    <citation type="submission" date="2019-07" db="EMBL/GenBank/DDBJ databases">
        <title>The pathways for chlorine oxyanion respiration interact through the shared metabolite chlorate.</title>
        <authorList>
            <person name="Barnum T.P."/>
            <person name="Cheng Y."/>
            <person name="Hill K.A."/>
            <person name="Lucas L.N."/>
            <person name="Carlson H.K."/>
            <person name="Coates J.D."/>
        </authorList>
    </citation>
    <scope>NUCLEOTIDE SEQUENCE [LARGE SCALE GENOMIC DNA]</scope>
    <source>
        <strain evidence="5 6">BK-1</strain>
    </source>
</reference>
<keyword evidence="6" id="KW-1185">Reference proteome</keyword>
<feature type="domain" description="CBS" evidence="4">
    <location>
        <begin position="225"/>
        <end position="281"/>
    </location>
</feature>
<feature type="domain" description="Cyclic nucleotide-binding" evidence="3">
    <location>
        <begin position="17"/>
        <end position="82"/>
    </location>
</feature>
<evidence type="ECO:0000259" key="3">
    <source>
        <dbReference type="PROSITE" id="PS50042"/>
    </source>
</evidence>
<dbReference type="InterPro" id="IPR046342">
    <property type="entry name" value="CBS_dom_sf"/>
</dbReference>
<protein>
    <submittedName>
        <fullName evidence="5">Cyclic nucleotide-binding/CBS domain-containing protein</fullName>
    </submittedName>
</protein>
<dbReference type="Pfam" id="PF00027">
    <property type="entry name" value="cNMP_binding"/>
    <property type="match status" value="1"/>
</dbReference>
<dbReference type="Gene3D" id="2.60.120.10">
    <property type="entry name" value="Jelly Rolls"/>
    <property type="match status" value="1"/>
</dbReference>
<dbReference type="InterPro" id="IPR005105">
    <property type="entry name" value="GlnD_Uridyltrans_N"/>
</dbReference>
<evidence type="ECO:0000259" key="4">
    <source>
        <dbReference type="PROSITE" id="PS51371"/>
    </source>
</evidence>
<dbReference type="PANTHER" id="PTHR48108:SF31">
    <property type="entry name" value="CBS DOMAIN AND CYCLIC NUCLEOTIDE-REGULATED NUCLEOTIDYLTRANSFERASE"/>
    <property type="match status" value="1"/>
</dbReference>
<dbReference type="InterPro" id="IPR000595">
    <property type="entry name" value="cNMP-bd_dom"/>
</dbReference>
<dbReference type="PROSITE" id="PS51371">
    <property type="entry name" value="CBS"/>
    <property type="match status" value="2"/>
</dbReference>
<dbReference type="CDD" id="cd00038">
    <property type="entry name" value="CAP_ED"/>
    <property type="match status" value="1"/>
</dbReference>
<dbReference type="SMART" id="SM00100">
    <property type="entry name" value="cNMP"/>
    <property type="match status" value="1"/>
</dbReference>
<dbReference type="EMBL" id="VMNH01000016">
    <property type="protein sequence ID" value="TVO72525.1"/>
    <property type="molecule type" value="Genomic_DNA"/>
</dbReference>
<dbReference type="InterPro" id="IPR051462">
    <property type="entry name" value="CBS_domain-containing"/>
</dbReference>
<dbReference type="SMART" id="SM00116">
    <property type="entry name" value="CBS"/>
    <property type="match status" value="2"/>
</dbReference>
<dbReference type="InterPro" id="IPR014710">
    <property type="entry name" value="RmlC-like_jellyroll"/>
</dbReference>
<dbReference type="RefSeq" id="WP_144359529.1">
    <property type="nucleotide sequence ID" value="NZ_VMNH01000016.1"/>
</dbReference>
<dbReference type="InterPro" id="IPR000644">
    <property type="entry name" value="CBS_dom"/>
</dbReference>
<accession>A0A557S551</accession>
<evidence type="ECO:0000256" key="2">
    <source>
        <dbReference type="PROSITE-ProRule" id="PRU00703"/>
    </source>
</evidence>
<dbReference type="OrthoDB" id="9808528at2"/>
<dbReference type="PROSITE" id="PS50042">
    <property type="entry name" value="CNMP_BINDING_3"/>
    <property type="match status" value="1"/>
</dbReference>
<dbReference type="Pfam" id="PF10335">
    <property type="entry name" value="DUF294_C"/>
    <property type="match status" value="1"/>
</dbReference>
<dbReference type="Pfam" id="PF03445">
    <property type="entry name" value="DUF294"/>
    <property type="match status" value="1"/>
</dbReference>
<dbReference type="AlphaFoldDB" id="A0A557S551"/>
<comment type="caution">
    <text evidence="5">The sequence shown here is derived from an EMBL/GenBank/DDBJ whole genome shotgun (WGS) entry which is preliminary data.</text>
</comment>
<dbReference type="InterPro" id="IPR018821">
    <property type="entry name" value="DUF294_put_nucleoTrafse_sb-bd"/>
</dbReference>
<dbReference type="CDD" id="cd05401">
    <property type="entry name" value="NT_GlnE_GlnD_like"/>
    <property type="match status" value="1"/>
</dbReference>